<name>M7N429_9BACT</name>
<dbReference type="Pfam" id="PF04940">
    <property type="entry name" value="BLUF"/>
    <property type="match status" value="1"/>
</dbReference>
<gene>
    <name evidence="2" type="primary">ycgF</name>
    <name evidence="2" type="ORF">ADICEAN_02834</name>
</gene>
<dbReference type="eggNOG" id="COG3431">
    <property type="taxonomic scope" value="Bacteria"/>
</dbReference>
<proteinExistence type="predicted"/>
<evidence type="ECO:0000313" key="2">
    <source>
        <dbReference type="EMBL" id="EMR02047.1"/>
    </source>
</evidence>
<dbReference type="SUPFAM" id="SSF54975">
    <property type="entry name" value="Acylphosphatase/BLUF domain-like"/>
    <property type="match status" value="1"/>
</dbReference>
<dbReference type="STRING" id="1279009.ADICEAN_02834"/>
<accession>M7N429</accession>
<dbReference type="PROSITE" id="PS50925">
    <property type="entry name" value="BLUF"/>
    <property type="match status" value="1"/>
</dbReference>
<protein>
    <submittedName>
        <fullName evidence="2">Blue light-and temperature-regulated antirepressor YcgF</fullName>
    </submittedName>
</protein>
<dbReference type="GO" id="GO:0071949">
    <property type="term" value="F:FAD binding"/>
    <property type="evidence" value="ECO:0007669"/>
    <property type="project" value="InterPro"/>
</dbReference>
<dbReference type="GO" id="GO:0009882">
    <property type="term" value="F:blue light photoreceptor activity"/>
    <property type="evidence" value="ECO:0007669"/>
    <property type="project" value="InterPro"/>
</dbReference>
<comment type="caution">
    <text evidence="2">The sequence shown here is derived from an EMBL/GenBank/DDBJ whole genome shotgun (WGS) entry which is preliminary data.</text>
</comment>
<dbReference type="RefSeq" id="WP_009196222.1">
    <property type="nucleotide sequence ID" value="NZ_AODQ01000076.1"/>
</dbReference>
<dbReference type="OrthoDB" id="1122028at2"/>
<feature type="domain" description="BLUF" evidence="1">
    <location>
        <begin position="4"/>
        <end position="94"/>
    </location>
</feature>
<dbReference type="Gene3D" id="3.30.70.100">
    <property type="match status" value="1"/>
</dbReference>
<keyword evidence="3" id="KW-1185">Reference proteome</keyword>
<evidence type="ECO:0000313" key="3">
    <source>
        <dbReference type="Proteomes" id="UP000011910"/>
    </source>
</evidence>
<dbReference type="Proteomes" id="UP000011910">
    <property type="component" value="Unassembled WGS sequence"/>
</dbReference>
<reference evidence="2 3" key="1">
    <citation type="journal article" date="2013" name="Genome Announc.">
        <title>Draft Genome Sequence of Cesiribacter andamanensis Strain AMV16T, Isolated from a Soil Sample from a Mud Volcano in the Andaman Islands, India.</title>
        <authorList>
            <person name="Shivaji S."/>
            <person name="Ara S."/>
            <person name="Begum Z."/>
            <person name="Srinivas T.N."/>
            <person name="Singh A."/>
            <person name="Kumar Pinnaka A."/>
        </authorList>
    </citation>
    <scope>NUCLEOTIDE SEQUENCE [LARGE SCALE GENOMIC DNA]</scope>
    <source>
        <strain evidence="2 3">AMV16</strain>
    </source>
</reference>
<dbReference type="InterPro" id="IPR007024">
    <property type="entry name" value="BLUF_domain"/>
</dbReference>
<evidence type="ECO:0000259" key="1">
    <source>
        <dbReference type="PROSITE" id="PS50925"/>
    </source>
</evidence>
<dbReference type="EMBL" id="AODQ01000076">
    <property type="protein sequence ID" value="EMR02047.1"/>
    <property type="molecule type" value="Genomic_DNA"/>
</dbReference>
<dbReference type="SMART" id="SM01034">
    <property type="entry name" value="BLUF"/>
    <property type="match status" value="1"/>
</dbReference>
<dbReference type="InterPro" id="IPR036046">
    <property type="entry name" value="Acylphosphatase-like_dom_sf"/>
</dbReference>
<organism evidence="2 3">
    <name type="scientific">Cesiribacter andamanensis AMV16</name>
    <dbReference type="NCBI Taxonomy" id="1279009"/>
    <lineage>
        <taxon>Bacteria</taxon>
        <taxon>Pseudomonadati</taxon>
        <taxon>Bacteroidota</taxon>
        <taxon>Cytophagia</taxon>
        <taxon>Cytophagales</taxon>
        <taxon>Cesiribacteraceae</taxon>
        <taxon>Cesiribacter</taxon>
    </lineage>
</organism>
<sequence length="143" mass="16613">MTYLYQLVYSSTRNQQCTESEIQNILAACQKNNPPLDITGVLLHSENNFIQYLEGDKDIIKLYDLIKNDSRHRNVVLLSYGPLRERVFPAWHMGYKNLPKDRVDFLTDSNEEEKKLFNAIIKGEQVQDGMAATRLLVKFFNKA</sequence>
<dbReference type="AlphaFoldDB" id="M7N429"/>